<dbReference type="SMART" id="SM00382">
    <property type="entry name" value="AAA"/>
    <property type="match status" value="1"/>
</dbReference>
<dbReference type="PANTHER" id="PTHR42759">
    <property type="entry name" value="MOXR FAMILY PROTEIN"/>
    <property type="match status" value="1"/>
</dbReference>
<dbReference type="Proteomes" id="UP000019678">
    <property type="component" value="Unassembled WGS sequence"/>
</dbReference>
<dbReference type="Gene3D" id="3.40.50.300">
    <property type="entry name" value="P-loop containing nucleotide triphosphate hydrolases"/>
    <property type="match status" value="1"/>
</dbReference>
<reference evidence="2 3" key="1">
    <citation type="submission" date="2013-05" db="EMBL/GenBank/DDBJ databases">
        <title>Genome assembly of Chondromyces apiculatus DSM 436.</title>
        <authorList>
            <person name="Sharma G."/>
            <person name="Khatri I."/>
            <person name="Kaur C."/>
            <person name="Mayilraj S."/>
            <person name="Subramanian S."/>
        </authorList>
    </citation>
    <scope>NUCLEOTIDE SEQUENCE [LARGE SCALE GENOMIC DNA]</scope>
    <source>
        <strain evidence="2 3">DSM 436</strain>
    </source>
</reference>
<dbReference type="GO" id="GO:0016887">
    <property type="term" value="F:ATP hydrolysis activity"/>
    <property type="evidence" value="ECO:0007669"/>
    <property type="project" value="InterPro"/>
</dbReference>
<dbReference type="eggNOG" id="COG0714">
    <property type="taxonomic scope" value="Bacteria"/>
</dbReference>
<keyword evidence="3" id="KW-1185">Reference proteome</keyword>
<organism evidence="2 3">
    <name type="scientific">Chondromyces apiculatus DSM 436</name>
    <dbReference type="NCBI Taxonomy" id="1192034"/>
    <lineage>
        <taxon>Bacteria</taxon>
        <taxon>Pseudomonadati</taxon>
        <taxon>Myxococcota</taxon>
        <taxon>Polyangia</taxon>
        <taxon>Polyangiales</taxon>
        <taxon>Polyangiaceae</taxon>
        <taxon>Chondromyces</taxon>
    </lineage>
</organism>
<dbReference type="STRING" id="1192034.CAP_0061"/>
<dbReference type="Pfam" id="PF07726">
    <property type="entry name" value="AAA_3"/>
    <property type="match status" value="1"/>
</dbReference>
<evidence type="ECO:0000313" key="3">
    <source>
        <dbReference type="Proteomes" id="UP000019678"/>
    </source>
</evidence>
<dbReference type="PIRSF" id="PIRSF002849">
    <property type="entry name" value="AAA_ATPase_chaperone_MoxR_prd"/>
    <property type="match status" value="1"/>
</dbReference>
<dbReference type="InterPro" id="IPR041628">
    <property type="entry name" value="ChlI/MoxR_AAA_lid"/>
</dbReference>
<dbReference type="InterPro" id="IPR011703">
    <property type="entry name" value="ATPase_AAA-3"/>
</dbReference>
<dbReference type="InterPro" id="IPR027417">
    <property type="entry name" value="P-loop_NTPase"/>
</dbReference>
<dbReference type="AlphaFoldDB" id="A0A017TJB7"/>
<evidence type="ECO:0000313" key="2">
    <source>
        <dbReference type="EMBL" id="EYF08977.1"/>
    </source>
</evidence>
<name>A0A017TJB7_9BACT</name>
<dbReference type="Pfam" id="PF17863">
    <property type="entry name" value="AAA_lid_2"/>
    <property type="match status" value="1"/>
</dbReference>
<proteinExistence type="predicted"/>
<gene>
    <name evidence="2" type="ORF">CAP_0061</name>
</gene>
<dbReference type="Gene3D" id="1.10.8.80">
    <property type="entry name" value="Magnesium chelatase subunit I, C-Terminal domain"/>
    <property type="match status" value="1"/>
</dbReference>
<protein>
    <submittedName>
        <fullName evidence="2">Methanol dehydrogenase regulator (MoxR)</fullName>
    </submittedName>
</protein>
<dbReference type="CDD" id="cd00009">
    <property type="entry name" value="AAA"/>
    <property type="match status" value="1"/>
</dbReference>
<sequence length="357" mass="38981">MKKPAQAGLVEGPGATGPVEDAMAEKTKEAARADVGDFQRSIGALREEVGKVIVGNREIIDGVLTCMLAGSHALLEGVPGLGKTMLVRTVAEALDLQFSRIQFTPDMMPADIIGTTLIEEGAGGQRNFSFRKGPLFANIVLADEVNRATPKTQSALLEAMQEHRVTIARQSHTLEQPFFVLATQNPLESEGTYPLPEAQLDRFFFKLHVAFPGREELNAILERTTGAETPTVSPVLNRPRILEMQRLVREVPASKHVQDYVVRLLQATHPTVDDSLDTVKRFVKFGASPRGAQALLLAAKIRALFEGRFAPSIEDVRASALPALRHRVLLNFEGEAEGIKTDDVLTSILKHLPESSK</sequence>
<evidence type="ECO:0000259" key="1">
    <source>
        <dbReference type="SMART" id="SM00382"/>
    </source>
</evidence>
<dbReference type="InterPro" id="IPR050764">
    <property type="entry name" value="CbbQ/NirQ/NorQ/GpvN"/>
</dbReference>
<feature type="domain" description="AAA+ ATPase" evidence="1">
    <location>
        <begin position="69"/>
        <end position="213"/>
    </location>
</feature>
<comment type="caution">
    <text evidence="2">The sequence shown here is derived from an EMBL/GenBank/DDBJ whole genome shotgun (WGS) entry which is preliminary data.</text>
</comment>
<dbReference type="EMBL" id="ASRX01000001">
    <property type="protein sequence ID" value="EYF08977.1"/>
    <property type="molecule type" value="Genomic_DNA"/>
</dbReference>
<dbReference type="PANTHER" id="PTHR42759:SF1">
    <property type="entry name" value="MAGNESIUM-CHELATASE SUBUNIT CHLD"/>
    <property type="match status" value="1"/>
</dbReference>
<dbReference type="SUPFAM" id="SSF52540">
    <property type="entry name" value="P-loop containing nucleoside triphosphate hydrolases"/>
    <property type="match status" value="1"/>
</dbReference>
<accession>A0A017TJB7</accession>
<dbReference type="GO" id="GO:0005524">
    <property type="term" value="F:ATP binding"/>
    <property type="evidence" value="ECO:0007669"/>
    <property type="project" value="InterPro"/>
</dbReference>
<dbReference type="InterPro" id="IPR003593">
    <property type="entry name" value="AAA+_ATPase"/>
</dbReference>